<evidence type="ECO:0000256" key="5">
    <source>
        <dbReference type="ARBA" id="ARBA00023284"/>
    </source>
</evidence>
<evidence type="ECO:0000256" key="2">
    <source>
        <dbReference type="ARBA" id="ARBA00022862"/>
    </source>
</evidence>
<keyword evidence="1 6" id="KW-0575">Peroxidase</keyword>
<evidence type="ECO:0000259" key="7">
    <source>
        <dbReference type="PROSITE" id="PS51352"/>
    </source>
</evidence>
<dbReference type="InterPro" id="IPR013766">
    <property type="entry name" value="Thioredoxin_domain"/>
</dbReference>
<keyword evidence="9" id="KW-1185">Reference proteome</keyword>
<keyword evidence="4 6" id="KW-1015">Disulfide bond</keyword>
<organism evidence="8 9">
    <name type="scientific">Magnetofaba australis IT-1</name>
    <dbReference type="NCBI Taxonomy" id="1434232"/>
    <lineage>
        <taxon>Bacteria</taxon>
        <taxon>Pseudomonadati</taxon>
        <taxon>Pseudomonadota</taxon>
        <taxon>Magnetococcia</taxon>
        <taxon>Magnetococcales</taxon>
        <taxon>Magnetococcaceae</taxon>
        <taxon>Magnetofaba</taxon>
    </lineage>
</organism>
<protein>
    <recommendedName>
        <fullName evidence="6">Thiol peroxidase</fullName>
        <shortName evidence="6">Tpx</shortName>
        <ecNumber evidence="6">1.11.1.24</ecNumber>
    </recommendedName>
    <alternativeName>
        <fullName evidence="6">Peroxiredoxin tpx</fullName>
        <shortName evidence="6">Prx</shortName>
    </alternativeName>
    <alternativeName>
        <fullName evidence="6">Thioredoxin peroxidase</fullName>
    </alternativeName>
    <alternativeName>
        <fullName evidence="6">Thioredoxin-dependent peroxiredoxin</fullName>
    </alternativeName>
</protein>
<dbReference type="InterPro" id="IPR050455">
    <property type="entry name" value="Tpx_Peroxidase_subfamily"/>
</dbReference>
<dbReference type="CDD" id="cd03014">
    <property type="entry name" value="PRX_Atyp2cys"/>
    <property type="match status" value="1"/>
</dbReference>
<dbReference type="SUPFAM" id="SSF52833">
    <property type="entry name" value="Thioredoxin-like"/>
    <property type="match status" value="1"/>
</dbReference>
<dbReference type="InterPro" id="IPR013740">
    <property type="entry name" value="Redoxin"/>
</dbReference>
<dbReference type="NCBIfam" id="NF001808">
    <property type="entry name" value="PRK00522.1"/>
    <property type="match status" value="1"/>
</dbReference>
<dbReference type="InterPro" id="IPR018219">
    <property type="entry name" value="Tpx_CS"/>
</dbReference>
<dbReference type="InterPro" id="IPR036249">
    <property type="entry name" value="Thioredoxin-like_sf"/>
</dbReference>
<dbReference type="GO" id="GO:0008379">
    <property type="term" value="F:thioredoxin peroxidase activity"/>
    <property type="evidence" value="ECO:0007669"/>
    <property type="project" value="UniProtKB-UniRule"/>
</dbReference>
<comment type="catalytic activity">
    <reaction evidence="6">
        <text>a hydroperoxide + [thioredoxin]-dithiol = an alcohol + [thioredoxin]-disulfide + H2O</text>
        <dbReference type="Rhea" id="RHEA:62620"/>
        <dbReference type="Rhea" id="RHEA-COMP:10698"/>
        <dbReference type="Rhea" id="RHEA-COMP:10700"/>
        <dbReference type="ChEBI" id="CHEBI:15377"/>
        <dbReference type="ChEBI" id="CHEBI:29950"/>
        <dbReference type="ChEBI" id="CHEBI:30879"/>
        <dbReference type="ChEBI" id="CHEBI:35924"/>
        <dbReference type="ChEBI" id="CHEBI:50058"/>
        <dbReference type="EC" id="1.11.1.24"/>
    </reaction>
</comment>
<gene>
    <name evidence="6" type="primary">tpx</name>
    <name evidence="8" type="ORF">MAIT1_03144</name>
</gene>
<dbReference type="HAMAP" id="MF_00269">
    <property type="entry name" value="Tpx"/>
    <property type="match status" value="1"/>
</dbReference>
<evidence type="ECO:0000313" key="8">
    <source>
        <dbReference type="EMBL" id="OSM05015.1"/>
    </source>
</evidence>
<dbReference type="Gene3D" id="3.40.30.10">
    <property type="entry name" value="Glutaredoxin"/>
    <property type="match status" value="1"/>
</dbReference>
<evidence type="ECO:0000256" key="6">
    <source>
        <dbReference type="HAMAP-Rule" id="MF_00269"/>
    </source>
</evidence>
<evidence type="ECO:0000313" key="9">
    <source>
        <dbReference type="Proteomes" id="UP000194003"/>
    </source>
</evidence>
<dbReference type="PANTHER" id="PTHR43110:SF1">
    <property type="entry name" value="THIOL PEROXIDASE"/>
    <property type="match status" value="1"/>
</dbReference>
<evidence type="ECO:0000256" key="4">
    <source>
        <dbReference type="ARBA" id="ARBA00023157"/>
    </source>
</evidence>
<keyword evidence="3 6" id="KW-0560">Oxidoreductase</keyword>
<keyword evidence="5 6" id="KW-0676">Redox-active center</keyword>
<comment type="similarity">
    <text evidence="6">Belongs to the peroxiredoxin family. Tpx subfamily.</text>
</comment>
<evidence type="ECO:0000256" key="3">
    <source>
        <dbReference type="ARBA" id="ARBA00023002"/>
    </source>
</evidence>
<comment type="miscellaneous">
    <text evidence="6">The active site is a conserved redox-active cysteine residue, the peroxidatic cysteine (C(P)), which makes the nucleophilic attack on the peroxide substrate. The peroxide oxidizes the C(P)-SH to cysteine sulfenic acid (C(P)-SOH), which then reacts with another cysteine residue, the resolving cysteine (C(R)), to form a disulfide bridge. The disulfide is subsequently reduced by an appropriate electron donor to complete the catalytic cycle. In this atypical 2-Cys peroxiredoxin, C(R) is present in the same subunit to form an intramolecular disulfide. The disulfide is subsequently reduced by thioredoxin.</text>
</comment>
<comment type="subunit">
    <text evidence="6">Homodimer.</text>
</comment>
<keyword evidence="2 6" id="KW-0049">Antioxidant</keyword>
<dbReference type="STRING" id="1434232.MAIT1_03144"/>
<dbReference type="PROSITE" id="PS51352">
    <property type="entry name" value="THIOREDOXIN_2"/>
    <property type="match status" value="1"/>
</dbReference>
<evidence type="ECO:0000256" key="1">
    <source>
        <dbReference type="ARBA" id="ARBA00022559"/>
    </source>
</evidence>
<proteinExistence type="inferred from homology"/>
<feature type="domain" description="Thioredoxin" evidence="7">
    <location>
        <begin position="21"/>
        <end position="169"/>
    </location>
</feature>
<name>A0A1Y2K8A5_9PROT</name>
<accession>A0A1Y2K8A5</accession>
<dbReference type="PROSITE" id="PS01265">
    <property type="entry name" value="TPX"/>
    <property type="match status" value="1"/>
</dbReference>
<dbReference type="PANTHER" id="PTHR43110">
    <property type="entry name" value="THIOL PEROXIDASE"/>
    <property type="match status" value="1"/>
</dbReference>
<dbReference type="Pfam" id="PF08534">
    <property type="entry name" value="Redoxin"/>
    <property type="match status" value="1"/>
</dbReference>
<dbReference type="InterPro" id="IPR002065">
    <property type="entry name" value="TPX"/>
</dbReference>
<dbReference type="EMBL" id="LVJN01000018">
    <property type="protein sequence ID" value="OSM05015.1"/>
    <property type="molecule type" value="Genomic_DNA"/>
</dbReference>
<comment type="function">
    <text evidence="6">Thiol-specific peroxidase that catalyzes the reduction of hydrogen peroxide and organic hydroperoxides to water and alcohols, respectively. Plays a role in cell protection against oxidative stress by detoxifying peroxides.</text>
</comment>
<dbReference type="EC" id="1.11.1.24" evidence="6"/>
<dbReference type="Proteomes" id="UP000194003">
    <property type="component" value="Unassembled WGS sequence"/>
</dbReference>
<feature type="disulfide bond" description="Redox-active" evidence="6">
    <location>
        <begin position="63"/>
        <end position="97"/>
    </location>
</feature>
<feature type="active site" description="Cysteine sulfenic acid (-SOH) intermediate" evidence="6">
    <location>
        <position position="63"/>
    </location>
</feature>
<reference evidence="8 9" key="1">
    <citation type="journal article" date="2016" name="BMC Genomics">
        <title>Combined genomic and structural analyses of a cultured magnetotactic bacterium reveals its niche adaptation to a dynamic environment.</title>
        <authorList>
            <person name="Araujo A.C."/>
            <person name="Morillo V."/>
            <person name="Cypriano J."/>
            <person name="Teixeira L.C."/>
            <person name="Leao P."/>
            <person name="Lyra S."/>
            <person name="Almeida L.G."/>
            <person name="Bazylinski D.A."/>
            <person name="Vasconcellos A.T."/>
            <person name="Abreu F."/>
            <person name="Lins U."/>
        </authorList>
    </citation>
    <scope>NUCLEOTIDE SEQUENCE [LARGE SCALE GENOMIC DNA]</scope>
    <source>
        <strain evidence="8 9">IT-1</strain>
    </source>
</reference>
<comment type="caution">
    <text evidence="8">The sequence shown here is derived from an EMBL/GenBank/DDBJ whole genome shotgun (WGS) entry which is preliminary data.</text>
</comment>
<dbReference type="AlphaFoldDB" id="A0A1Y2K8A5"/>
<sequence>MAGMAQITLKGNPINTSGELPSVGSAAPEFSLTKSDLSDVSLKDFAGKKVVLNIFPSIDTAVCAASVRHFNADVDKMDGAVVLCISMDLPFAHSRFCGAEGLESVTSCSEMHKRGFAEDYGVRIVDGPLAGLMARAVVIVDESGKVIYTQQVPEIVEEPDYEAALKALA</sequence>